<dbReference type="Pfam" id="PF00348">
    <property type="entry name" value="polyprenyl_synt"/>
    <property type="match status" value="1"/>
</dbReference>
<keyword evidence="14" id="KW-1185">Reference proteome</keyword>
<dbReference type="SFLD" id="SFLDG01017">
    <property type="entry name" value="Polyprenyl_Transferase_Like"/>
    <property type="match status" value="1"/>
</dbReference>
<dbReference type="GO" id="GO:0046872">
    <property type="term" value="F:metal ion binding"/>
    <property type="evidence" value="ECO:0007669"/>
    <property type="project" value="UniProtKB-KW"/>
</dbReference>
<organism evidence="13 14">
    <name type="scientific">Apilactobacillus kunkeei</name>
    <dbReference type="NCBI Taxonomy" id="148814"/>
    <lineage>
        <taxon>Bacteria</taxon>
        <taxon>Bacillati</taxon>
        <taxon>Bacillota</taxon>
        <taxon>Bacilli</taxon>
        <taxon>Lactobacillales</taxon>
        <taxon>Lactobacillaceae</taxon>
        <taxon>Apilactobacillus</taxon>
    </lineage>
</organism>
<evidence type="ECO:0000256" key="6">
    <source>
        <dbReference type="ARBA" id="ARBA00022723"/>
    </source>
</evidence>
<dbReference type="EC" id="2.5.1.10" evidence="3"/>
<reference evidence="13 14" key="1">
    <citation type="journal article" date="2015" name="Genome Biol. Evol.">
        <title>Functionally Structured Genomes in Lactobacillus kunkeei Colonizing the Honey Crop and Food Products of Honeybees and Stingless Bees.</title>
        <authorList>
            <person name="Tamarit D."/>
            <person name="Ellegaard K.M."/>
            <person name="Wikander J."/>
            <person name="Olofsson T."/>
            <person name="Vasquez A."/>
            <person name="Andersson S.G."/>
        </authorList>
    </citation>
    <scope>NUCLEOTIDE SEQUENCE [LARGE SCALE GENOMIC DNA]</scope>
    <source>
        <strain evidence="13 14">LAko</strain>
    </source>
</reference>
<keyword evidence="8" id="KW-0414">Isoprene biosynthesis</keyword>
<accession>A0A0M9DBR1</accession>
<dbReference type="PROSITE" id="PS00723">
    <property type="entry name" value="POLYPRENYL_SYNTHASE_1"/>
    <property type="match status" value="1"/>
</dbReference>
<comment type="caution">
    <text evidence="13">The sequence shown here is derived from an EMBL/GenBank/DDBJ whole genome shotgun (WGS) entry which is preliminary data.</text>
</comment>
<evidence type="ECO:0000256" key="4">
    <source>
        <dbReference type="ARBA" id="ARBA00015100"/>
    </source>
</evidence>
<dbReference type="RefSeq" id="WP_053791770.1">
    <property type="nucleotide sequence ID" value="NZ_JXCY01000006.1"/>
</dbReference>
<dbReference type="PANTHER" id="PTHR43281:SF1">
    <property type="entry name" value="FARNESYL DIPHOSPHATE SYNTHASE"/>
    <property type="match status" value="1"/>
</dbReference>
<dbReference type="Gene3D" id="1.10.600.10">
    <property type="entry name" value="Farnesyl Diphosphate Synthase"/>
    <property type="match status" value="1"/>
</dbReference>
<evidence type="ECO:0000256" key="3">
    <source>
        <dbReference type="ARBA" id="ARBA00012439"/>
    </source>
</evidence>
<keyword evidence="5 12" id="KW-0808">Transferase</keyword>
<evidence type="ECO:0000256" key="8">
    <source>
        <dbReference type="ARBA" id="ARBA00023229"/>
    </source>
</evidence>
<evidence type="ECO:0000256" key="9">
    <source>
        <dbReference type="ARBA" id="ARBA00032380"/>
    </source>
</evidence>
<evidence type="ECO:0000256" key="10">
    <source>
        <dbReference type="ARBA" id="ARBA00032873"/>
    </source>
</evidence>
<dbReference type="AlphaFoldDB" id="A0A0M9DBR1"/>
<dbReference type="GO" id="GO:0016114">
    <property type="term" value="P:terpenoid biosynthetic process"/>
    <property type="evidence" value="ECO:0007669"/>
    <property type="project" value="UniProtKB-ARBA"/>
</dbReference>
<keyword evidence="6" id="KW-0479">Metal-binding</keyword>
<name>A0A0M9DBR1_9LACO</name>
<comment type="similarity">
    <text evidence="2 12">Belongs to the FPP/GGPP synthase family.</text>
</comment>
<evidence type="ECO:0000313" key="13">
    <source>
        <dbReference type="EMBL" id="KOY76221.1"/>
    </source>
</evidence>
<proteinExistence type="inferred from homology"/>
<sequence length="297" mass="33121">MSQSVVLSDFIDEYKPQIESQLANQVKKDVSNDQLAESMSYSLMAGGKRLRPLMSIATLKTLNHEMTDDDLKAISALELLHTYSLIHDDLPAMDDDDLRRGKKTNHVIYGAGLATLAGDGLLTLAFQWLTDNDLDDHKKAQLVYYLSKFAGPSGMVAGQSMDILNENKQLSLDEIKKLHEGKTGALIRYAMIAGGILANASHDVIDKLDQFGADYGLAFQIYDDILDVVSSQEELGKPVHQDGVKNTYTNHLGLDKAYSYLEDTINHSRQILDELKDENDVDTELLSSFLDYFKIEK</sequence>
<dbReference type="CDD" id="cd00685">
    <property type="entry name" value="Trans_IPPS_HT"/>
    <property type="match status" value="1"/>
</dbReference>
<protein>
    <recommendedName>
        <fullName evidence="4">Farnesyl diphosphate synthase</fullName>
        <ecNumber evidence="3">2.5.1.10</ecNumber>
    </recommendedName>
    <alternativeName>
        <fullName evidence="10">(2E,6E)-farnesyl diphosphate synthase</fullName>
    </alternativeName>
    <alternativeName>
        <fullName evidence="9">Geranyltranstransferase</fullName>
    </alternativeName>
</protein>
<dbReference type="PROSITE" id="PS00444">
    <property type="entry name" value="POLYPRENYL_SYNTHASE_2"/>
    <property type="match status" value="1"/>
</dbReference>
<evidence type="ECO:0000313" key="14">
    <source>
        <dbReference type="Proteomes" id="UP000037778"/>
    </source>
</evidence>
<comment type="catalytic activity">
    <reaction evidence="11">
        <text>isopentenyl diphosphate + (2E)-geranyl diphosphate = (2E,6E)-farnesyl diphosphate + diphosphate</text>
        <dbReference type="Rhea" id="RHEA:19361"/>
        <dbReference type="ChEBI" id="CHEBI:33019"/>
        <dbReference type="ChEBI" id="CHEBI:58057"/>
        <dbReference type="ChEBI" id="CHEBI:128769"/>
        <dbReference type="ChEBI" id="CHEBI:175763"/>
        <dbReference type="EC" id="2.5.1.10"/>
    </reaction>
</comment>
<dbReference type="InterPro" id="IPR000092">
    <property type="entry name" value="Polyprenyl_synt"/>
</dbReference>
<dbReference type="Proteomes" id="UP000037778">
    <property type="component" value="Unassembled WGS sequence"/>
</dbReference>
<dbReference type="EMBL" id="JXCY01000006">
    <property type="protein sequence ID" value="KOY76221.1"/>
    <property type="molecule type" value="Genomic_DNA"/>
</dbReference>
<dbReference type="PANTHER" id="PTHR43281">
    <property type="entry name" value="FARNESYL DIPHOSPHATE SYNTHASE"/>
    <property type="match status" value="1"/>
</dbReference>
<comment type="cofactor">
    <cofactor evidence="1">
        <name>Mg(2+)</name>
        <dbReference type="ChEBI" id="CHEBI:18420"/>
    </cofactor>
</comment>
<dbReference type="SUPFAM" id="SSF48576">
    <property type="entry name" value="Terpenoid synthases"/>
    <property type="match status" value="1"/>
</dbReference>
<evidence type="ECO:0000256" key="2">
    <source>
        <dbReference type="ARBA" id="ARBA00006706"/>
    </source>
</evidence>
<evidence type="ECO:0000256" key="12">
    <source>
        <dbReference type="RuleBase" id="RU004466"/>
    </source>
</evidence>
<evidence type="ECO:0000256" key="7">
    <source>
        <dbReference type="ARBA" id="ARBA00022842"/>
    </source>
</evidence>
<evidence type="ECO:0000256" key="11">
    <source>
        <dbReference type="ARBA" id="ARBA00049399"/>
    </source>
</evidence>
<evidence type="ECO:0000256" key="5">
    <source>
        <dbReference type="ARBA" id="ARBA00022679"/>
    </source>
</evidence>
<dbReference type="SFLD" id="SFLDS00005">
    <property type="entry name" value="Isoprenoid_Synthase_Type_I"/>
    <property type="match status" value="1"/>
</dbReference>
<dbReference type="NCBIfam" id="NF045485">
    <property type="entry name" value="FPPsyn"/>
    <property type="match status" value="1"/>
</dbReference>
<dbReference type="InterPro" id="IPR053378">
    <property type="entry name" value="Prenyl_diphosphate_synthase"/>
</dbReference>
<dbReference type="GO" id="GO:0005737">
    <property type="term" value="C:cytoplasm"/>
    <property type="evidence" value="ECO:0007669"/>
    <property type="project" value="UniProtKB-ARBA"/>
</dbReference>
<evidence type="ECO:0000256" key="1">
    <source>
        <dbReference type="ARBA" id="ARBA00001946"/>
    </source>
</evidence>
<dbReference type="FunFam" id="1.10.600.10:FF:000001">
    <property type="entry name" value="Geranylgeranyl diphosphate synthase"/>
    <property type="match status" value="1"/>
</dbReference>
<dbReference type="InterPro" id="IPR033749">
    <property type="entry name" value="Polyprenyl_synt_CS"/>
</dbReference>
<keyword evidence="7" id="KW-0460">Magnesium</keyword>
<dbReference type="GO" id="GO:0004337">
    <property type="term" value="F:(2E,6E)-farnesyl diphosphate synthase activity"/>
    <property type="evidence" value="ECO:0007669"/>
    <property type="project" value="UniProtKB-EC"/>
</dbReference>
<dbReference type="PATRIC" id="fig|148814.8.peg.717"/>
<dbReference type="InterPro" id="IPR008949">
    <property type="entry name" value="Isoprenoid_synthase_dom_sf"/>
</dbReference>
<gene>
    <name evidence="13" type="ORF">RZ71_06700</name>
</gene>